<feature type="compositionally biased region" description="Basic and acidic residues" evidence="6">
    <location>
        <begin position="229"/>
        <end position="238"/>
    </location>
</feature>
<evidence type="ECO:0000256" key="4">
    <source>
        <dbReference type="ARBA" id="ARBA00056686"/>
    </source>
</evidence>
<keyword evidence="2" id="KW-0677">Repeat</keyword>
<evidence type="ECO:0000256" key="5">
    <source>
        <dbReference type="ARBA" id="ARBA00067860"/>
    </source>
</evidence>
<feature type="region of interest" description="Disordered" evidence="6">
    <location>
        <begin position="144"/>
        <end position="263"/>
    </location>
</feature>
<dbReference type="SUPFAM" id="SSF52058">
    <property type="entry name" value="L domain-like"/>
    <property type="match status" value="1"/>
</dbReference>
<dbReference type="PANTHER" id="PTHR11375:SF0">
    <property type="entry name" value="ACIDIC LEUCINE-RICH NUCLEAR PHOSPHOPROTEIN 32 FAMILY MEMBER A"/>
    <property type="match status" value="1"/>
</dbReference>
<evidence type="ECO:0000256" key="6">
    <source>
        <dbReference type="SAM" id="MobiDB-lite"/>
    </source>
</evidence>
<name>A0AAV1LUF0_9NEOP</name>
<dbReference type="EMBL" id="CAVLGL010000104">
    <property type="protein sequence ID" value="CAK1598713.1"/>
    <property type="molecule type" value="Genomic_DNA"/>
</dbReference>
<comment type="function">
    <text evidence="4">Implicated in a number of cellular processes, including proliferation, differentiation, caspase-dependent and caspase-independent apoptosis, suppression of transformation (tumor suppressor), inhibition of protein phosphatase 2A, regulation of mRNA trafficking and stability, and inhibition of acetyltransferases as part of the INHAT (inhibitor of histone acetyltransferases) complex.</text>
</comment>
<dbReference type="PROSITE" id="PS51450">
    <property type="entry name" value="LRR"/>
    <property type="match status" value="2"/>
</dbReference>
<dbReference type="AlphaFoldDB" id="A0AAV1LUF0"/>
<protein>
    <recommendedName>
        <fullName evidence="5">Acidic leucine-rich nuclear phosphoprotein 32 family member A</fullName>
    </recommendedName>
</protein>
<dbReference type="InterPro" id="IPR032675">
    <property type="entry name" value="LRR_dom_sf"/>
</dbReference>
<dbReference type="PANTHER" id="PTHR11375">
    <property type="entry name" value="ACIDIC LEUCINE-RICH NUCLEAR PHOSPHOPROTEIN 32"/>
    <property type="match status" value="1"/>
</dbReference>
<feature type="compositionally biased region" description="Acidic residues" evidence="6">
    <location>
        <begin position="209"/>
        <end position="228"/>
    </location>
</feature>
<dbReference type="Pfam" id="PF14580">
    <property type="entry name" value="LRR_9"/>
    <property type="match status" value="1"/>
</dbReference>
<evidence type="ECO:0000256" key="3">
    <source>
        <dbReference type="ARBA" id="ARBA00025777"/>
    </source>
</evidence>
<comment type="similarity">
    <text evidence="3">Belongs to the ANP32 family.</text>
</comment>
<keyword evidence="8" id="KW-1185">Reference proteome</keyword>
<evidence type="ECO:0000256" key="1">
    <source>
        <dbReference type="ARBA" id="ARBA00022614"/>
    </source>
</evidence>
<keyword evidence="1" id="KW-0433">Leucine-rich repeat</keyword>
<reference evidence="7 8" key="1">
    <citation type="submission" date="2023-11" db="EMBL/GenBank/DDBJ databases">
        <authorList>
            <person name="Hedman E."/>
            <person name="Englund M."/>
            <person name="Stromberg M."/>
            <person name="Nyberg Akerstrom W."/>
            <person name="Nylinder S."/>
            <person name="Jareborg N."/>
            <person name="Kallberg Y."/>
            <person name="Kronander E."/>
        </authorList>
    </citation>
    <scope>NUCLEOTIDE SEQUENCE [LARGE SCALE GENOMIC DNA]</scope>
</reference>
<dbReference type="InterPro" id="IPR001611">
    <property type="entry name" value="Leu-rich_rpt"/>
</dbReference>
<evidence type="ECO:0000256" key="2">
    <source>
        <dbReference type="ARBA" id="ARBA00022737"/>
    </source>
</evidence>
<organism evidence="7 8">
    <name type="scientific">Parnassius mnemosyne</name>
    <name type="common">clouded apollo</name>
    <dbReference type="NCBI Taxonomy" id="213953"/>
    <lineage>
        <taxon>Eukaryota</taxon>
        <taxon>Metazoa</taxon>
        <taxon>Ecdysozoa</taxon>
        <taxon>Arthropoda</taxon>
        <taxon>Hexapoda</taxon>
        <taxon>Insecta</taxon>
        <taxon>Pterygota</taxon>
        <taxon>Neoptera</taxon>
        <taxon>Endopterygota</taxon>
        <taxon>Lepidoptera</taxon>
        <taxon>Glossata</taxon>
        <taxon>Ditrysia</taxon>
        <taxon>Papilionoidea</taxon>
        <taxon>Papilionidae</taxon>
        <taxon>Parnassiinae</taxon>
        <taxon>Parnassini</taxon>
        <taxon>Parnassius</taxon>
        <taxon>Driopa</taxon>
    </lineage>
</organism>
<comment type="caution">
    <text evidence="7">The sequence shown here is derived from an EMBL/GenBank/DDBJ whole genome shotgun (WGS) entry which is preliminary data.</text>
</comment>
<accession>A0AAV1LUF0</accession>
<evidence type="ECO:0000313" key="8">
    <source>
        <dbReference type="Proteomes" id="UP001314205"/>
    </source>
</evidence>
<gene>
    <name evidence="7" type="ORF">PARMNEM_LOCUS17673</name>
</gene>
<feature type="compositionally biased region" description="Acidic residues" evidence="6">
    <location>
        <begin position="149"/>
        <end position="161"/>
    </location>
</feature>
<proteinExistence type="inferred from homology"/>
<dbReference type="InterPro" id="IPR045081">
    <property type="entry name" value="AN32"/>
</dbReference>
<feature type="compositionally biased region" description="Acidic residues" evidence="6">
    <location>
        <begin position="167"/>
        <end position="186"/>
    </location>
</feature>
<dbReference type="GO" id="GO:0042393">
    <property type="term" value="F:histone binding"/>
    <property type="evidence" value="ECO:0007669"/>
    <property type="project" value="TreeGrafter"/>
</dbReference>
<dbReference type="Gene3D" id="3.80.10.10">
    <property type="entry name" value="Ribonuclease Inhibitor"/>
    <property type="match status" value="1"/>
</dbReference>
<evidence type="ECO:0000313" key="7">
    <source>
        <dbReference type="EMBL" id="CAK1598713.1"/>
    </source>
</evidence>
<dbReference type="GO" id="GO:0005634">
    <property type="term" value="C:nucleus"/>
    <property type="evidence" value="ECO:0007669"/>
    <property type="project" value="TreeGrafter"/>
</dbReference>
<sequence>MEKRVVLELRGRNPSQVKELNLDNCRSTNIVGLTDEYTNLEILSLNNAGLTSLKGFPTLPKLWKLELSDNRISNGLNFLHGCKKLTHLNLSGNKIKDLETLKPLEEFENLKNLDLFNNEVTNIEDYRTKVFALHPSLKYLDGFDKEDREAEDSDAYSDGLEENGNNDSEEDESEDEVEEEEDEDLSLSEVYNENLEEESSASPLYEAEGYLDEEYDLDDEEGDEENDANGEHNPKSQDVENATGNPEESTRGKKRKHEDDDEN</sequence>
<dbReference type="Proteomes" id="UP001314205">
    <property type="component" value="Unassembled WGS sequence"/>
</dbReference>
<dbReference type="FunFam" id="3.80.10.10:FF:000003">
    <property type="entry name" value="Acidic leucine-rich nuclear phosphoprotein 32 family member A"/>
    <property type="match status" value="1"/>
</dbReference>